<dbReference type="InterPro" id="IPR036291">
    <property type="entry name" value="NAD(P)-bd_dom_sf"/>
</dbReference>
<dbReference type="PANTHER" id="PTHR43796:SF2">
    <property type="entry name" value="CARBOXYNORSPERMIDINE SYNTHASE"/>
    <property type="match status" value="1"/>
</dbReference>
<dbReference type="AlphaFoldDB" id="A0A926S6K9"/>
<sequence>MKSVLVLGGYGGFGKRLSTRLARDGWHVLVAGRNGDKPEAFAATLPNARGLVADRNGDLSPVLKQCCPDLVIDAAGPFQGSGYAVAEACIAHGVHYIDLADARDFVCGIGALKDAATRAGVTVIAGGSSVPALSGAVVRRLTGGMETVRSVETSISASNRATAGASVSAAILSYLGKPVRIWRGRRWRQAPGLHLIMRERYAIAGHEPLSRLVALSDVPDHEIFPVELPGKPATTFRAGPEFGFQLIALWLLSWPVKWGWLRSAVPLARWLLPLQRLTSGLGSDRSAMAVEVKGLVRNRPGVRRWTLIADRGDGPEIPVIPAQLLANALSAGRLKPGALTSASLLSLEDFNAEFGGIAVTHAIETRSCTPLYQRILGPAFDKLPPPVRELHTVVGDGGATGTATVRRGKSFLARLVATAMRFPPEGDHDLHVSFEERHGIEHWTRDFGGHVFSSHLSQSGDHLVERFGPMRFYFDLPADASSLTMVMRRWTVFSVPLPLALAPKSTTLEWAEGKDYCFDVPIDLPAIGRIVHYRGRLRMV</sequence>
<dbReference type="InterPro" id="IPR025311">
    <property type="entry name" value="DUF4166"/>
</dbReference>
<dbReference type="Gene3D" id="3.40.50.720">
    <property type="entry name" value="NAD(P)-binding Rossmann-like Domain"/>
    <property type="match status" value="1"/>
</dbReference>
<accession>A0A926S6K9</accession>
<comment type="caution">
    <text evidence="3">The sequence shown here is derived from an EMBL/GenBank/DDBJ whole genome shotgun (WGS) entry which is preliminary data.</text>
</comment>
<dbReference type="Proteomes" id="UP000598467">
    <property type="component" value="Unassembled WGS sequence"/>
</dbReference>
<dbReference type="RefSeq" id="WP_190293355.1">
    <property type="nucleotide sequence ID" value="NZ_JABFCZ010000025.1"/>
</dbReference>
<dbReference type="EMBL" id="JABFCZ010000025">
    <property type="protein sequence ID" value="MBD1548663.1"/>
    <property type="molecule type" value="Genomic_DNA"/>
</dbReference>
<dbReference type="PANTHER" id="PTHR43796">
    <property type="entry name" value="CARBOXYNORSPERMIDINE SYNTHASE"/>
    <property type="match status" value="1"/>
</dbReference>
<evidence type="ECO:0000259" key="1">
    <source>
        <dbReference type="Pfam" id="PF03435"/>
    </source>
</evidence>
<reference evidence="3" key="1">
    <citation type="submission" date="2020-05" db="EMBL/GenBank/DDBJ databases">
        <title>Identification of trans-AT polyketide cluster in two marine bacteria, producers of a novel glutaramide-containing polyketide sesbanimide D and analogs.</title>
        <authorList>
            <person name="Kacar D."/>
            <person name="Rodriguez P."/>
            <person name="Canedo L."/>
            <person name="Gonzalez E."/>
            <person name="Galan B."/>
            <person name="De La Calle F."/>
            <person name="Garcia J.L."/>
        </authorList>
    </citation>
    <scope>NUCLEOTIDE SEQUENCE</scope>
    <source>
        <strain evidence="3">PHM038</strain>
    </source>
</reference>
<feature type="domain" description="Saccharopine dehydrogenase NADP binding" evidence="1">
    <location>
        <begin position="4"/>
        <end position="124"/>
    </location>
</feature>
<evidence type="ECO:0000313" key="4">
    <source>
        <dbReference type="Proteomes" id="UP000598467"/>
    </source>
</evidence>
<evidence type="ECO:0000259" key="2">
    <source>
        <dbReference type="Pfam" id="PF13761"/>
    </source>
</evidence>
<name>A0A926S6K9_9HYPH</name>
<dbReference type="Pfam" id="PF13761">
    <property type="entry name" value="DUF4166"/>
    <property type="match status" value="1"/>
</dbReference>
<gene>
    <name evidence="3" type="ORF">HK439_20555</name>
</gene>
<proteinExistence type="predicted"/>
<evidence type="ECO:0000313" key="3">
    <source>
        <dbReference type="EMBL" id="MBD1548663.1"/>
    </source>
</evidence>
<organism evidence="3 4">
    <name type="scientific">Roseibium aggregatum</name>
    <dbReference type="NCBI Taxonomy" id="187304"/>
    <lineage>
        <taxon>Bacteria</taxon>
        <taxon>Pseudomonadati</taxon>
        <taxon>Pseudomonadota</taxon>
        <taxon>Alphaproteobacteria</taxon>
        <taxon>Hyphomicrobiales</taxon>
        <taxon>Stappiaceae</taxon>
        <taxon>Roseibium</taxon>
    </lineage>
</organism>
<dbReference type="SUPFAM" id="SSF51735">
    <property type="entry name" value="NAD(P)-binding Rossmann-fold domains"/>
    <property type="match status" value="1"/>
</dbReference>
<protein>
    <submittedName>
        <fullName evidence="3">SDR family NAD(P)-dependent oxidoreductase</fullName>
    </submittedName>
</protein>
<feature type="domain" description="DUF4166" evidence="2">
    <location>
        <begin position="383"/>
        <end position="537"/>
    </location>
</feature>
<dbReference type="InterPro" id="IPR005097">
    <property type="entry name" value="Sacchrp_dh_NADP-bd"/>
</dbReference>
<dbReference type="Pfam" id="PF03435">
    <property type="entry name" value="Sacchrp_dh_NADP"/>
    <property type="match status" value="1"/>
</dbReference>